<gene>
    <name evidence="3" type="ORF">ACHAW5_004024</name>
</gene>
<evidence type="ECO:0000256" key="1">
    <source>
        <dbReference type="SAM" id="MobiDB-lite"/>
    </source>
</evidence>
<evidence type="ECO:0000313" key="3">
    <source>
        <dbReference type="EMBL" id="KAL3784464.1"/>
    </source>
</evidence>
<evidence type="ECO:0000259" key="2">
    <source>
        <dbReference type="PROSITE" id="PS51184"/>
    </source>
</evidence>
<dbReference type="Proteomes" id="UP001530315">
    <property type="component" value="Unassembled WGS sequence"/>
</dbReference>
<dbReference type="PROSITE" id="PS51184">
    <property type="entry name" value="JMJC"/>
    <property type="match status" value="1"/>
</dbReference>
<protein>
    <recommendedName>
        <fullName evidence="2">JmjC domain-containing protein</fullName>
    </recommendedName>
</protein>
<feature type="compositionally biased region" description="Low complexity" evidence="1">
    <location>
        <begin position="24"/>
        <end position="47"/>
    </location>
</feature>
<sequence length="362" mass="39480">MDSHHDDSYFAFCEGLLSPPPPGDSSSSSSRPPRPSPGGRRPPTDSRLLGDLLRNIREAPFSGGEDWFVHFPPKMRPTDAVVLAGAGSTSTLHRDPFEWTGTSLCLEGTKMWRFVLPPSESRGGVGVVDEAFRSYRLDSVAWDEDDDDDDDHDGERDRVVLSAGWQSDMSLFDAIDADFPSGYDWSTRMEEEADEDGDDDGRVLREMEGAATDVARLRPCEGALGALERVAAAAAAAETTTIESRAGVVGRPPSRSPPSLVAAIQRPGDLLLIPARCWHQTYAPVPSVAVASQRCGANVDGANVVRHVLDAANRNGEKRRGAVPDELKRDCYEEGAGEEIVKRLIEYVTMTGRYHPYNDDPK</sequence>
<comment type="caution">
    <text evidence="3">The sequence shown here is derived from an EMBL/GenBank/DDBJ whole genome shotgun (WGS) entry which is preliminary data.</text>
</comment>
<reference evidence="3 4" key="1">
    <citation type="submission" date="2024-10" db="EMBL/GenBank/DDBJ databases">
        <title>Updated reference genomes for cyclostephanoid diatoms.</title>
        <authorList>
            <person name="Roberts W.R."/>
            <person name="Alverson A.J."/>
        </authorList>
    </citation>
    <scope>NUCLEOTIDE SEQUENCE [LARGE SCALE GENOMIC DNA]</scope>
    <source>
        <strain evidence="3 4">AJA276-08</strain>
    </source>
</reference>
<dbReference type="SUPFAM" id="SSF51197">
    <property type="entry name" value="Clavaminate synthase-like"/>
    <property type="match status" value="1"/>
</dbReference>
<dbReference type="AlphaFoldDB" id="A0ABD3P870"/>
<name>A0ABD3P870_9STRA</name>
<dbReference type="InterPro" id="IPR003347">
    <property type="entry name" value="JmjC_dom"/>
</dbReference>
<feature type="domain" description="JmjC" evidence="2">
    <location>
        <begin position="48"/>
        <end position="307"/>
    </location>
</feature>
<keyword evidence="4" id="KW-1185">Reference proteome</keyword>
<proteinExistence type="predicted"/>
<dbReference type="EMBL" id="JALLAZ020000928">
    <property type="protein sequence ID" value="KAL3784464.1"/>
    <property type="molecule type" value="Genomic_DNA"/>
</dbReference>
<dbReference type="Gene3D" id="2.60.120.650">
    <property type="entry name" value="Cupin"/>
    <property type="match status" value="2"/>
</dbReference>
<feature type="region of interest" description="Disordered" evidence="1">
    <location>
        <begin position="12"/>
        <end position="47"/>
    </location>
</feature>
<evidence type="ECO:0000313" key="4">
    <source>
        <dbReference type="Proteomes" id="UP001530315"/>
    </source>
</evidence>
<accession>A0ABD3P870</accession>
<organism evidence="3 4">
    <name type="scientific">Stephanodiscus triporus</name>
    <dbReference type="NCBI Taxonomy" id="2934178"/>
    <lineage>
        <taxon>Eukaryota</taxon>
        <taxon>Sar</taxon>
        <taxon>Stramenopiles</taxon>
        <taxon>Ochrophyta</taxon>
        <taxon>Bacillariophyta</taxon>
        <taxon>Coscinodiscophyceae</taxon>
        <taxon>Thalassiosirophycidae</taxon>
        <taxon>Stephanodiscales</taxon>
        <taxon>Stephanodiscaceae</taxon>
        <taxon>Stephanodiscus</taxon>
    </lineage>
</organism>